<comment type="caution">
    <text evidence="10">The sequence shown here is derived from an EMBL/GenBank/DDBJ whole genome shotgun (WGS) entry which is preliminary data.</text>
</comment>
<dbReference type="InterPro" id="IPR058240">
    <property type="entry name" value="rSAM_sf"/>
</dbReference>
<dbReference type="PROSITE" id="PS51332">
    <property type="entry name" value="B12_BINDING"/>
    <property type="match status" value="1"/>
</dbReference>
<dbReference type="SUPFAM" id="SSF102114">
    <property type="entry name" value="Radical SAM enzymes"/>
    <property type="match status" value="1"/>
</dbReference>
<dbReference type="GO" id="GO:0031419">
    <property type="term" value="F:cobalamin binding"/>
    <property type="evidence" value="ECO:0007669"/>
    <property type="project" value="InterPro"/>
</dbReference>
<dbReference type="RefSeq" id="WP_131925087.1">
    <property type="nucleotide sequence ID" value="NZ_LAYJ01000047.1"/>
</dbReference>
<evidence type="ECO:0000313" key="10">
    <source>
        <dbReference type="EMBL" id="KKI51988.1"/>
    </source>
</evidence>
<keyword evidence="5" id="KW-0479">Metal-binding</keyword>
<evidence type="ECO:0000313" key="11">
    <source>
        <dbReference type="Proteomes" id="UP000034076"/>
    </source>
</evidence>
<dbReference type="GO" id="GO:0032259">
    <property type="term" value="P:methylation"/>
    <property type="evidence" value="ECO:0007669"/>
    <property type="project" value="UniProtKB-KW"/>
</dbReference>
<comment type="cofactor">
    <cofactor evidence="1">
        <name>[4Fe-4S] cluster</name>
        <dbReference type="ChEBI" id="CHEBI:49883"/>
    </cofactor>
</comment>
<dbReference type="GO" id="GO:0051539">
    <property type="term" value="F:4 iron, 4 sulfur cluster binding"/>
    <property type="evidence" value="ECO:0007669"/>
    <property type="project" value="UniProtKB-KW"/>
</dbReference>
<dbReference type="InterPro" id="IPR023404">
    <property type="entry name" value="rSAM_horseshoe"/>
</dbReference>
<sequence length="454" mass="52670">MKYKILLIQPENKEINRVRRKQLNNFVQITMPYLAAFIDETLFDITLVDEYNQSVPFDRTFDLVAITVNTPNARHCYDMAERFRSKGAKIVMGGPHVTLLPEEAAKHGDFLVVGEGERTWPVFLKDFVSGNAKKRYEDNEAPPLDGLPVPRWDLLHHRSSLMKGAVFATRGCPYHCRYCNLKQIYHNSFRTRPIDEVIREIKAVPSGYFVFWDDNFFADREYALAVMKAMKPLRKRWAAQATLRDCDDDELLGAAHEAGCIYLFVGLESFSRASLADAGKPINRVGDYRAIIQKVHRYRILIQAGIVFGFDSDTKEVFADTLSACEALGIDGATVSILTPLPKTPIYEDLKRENRLKHSDWQFYNGKTYVAFEPKHMSAQELYEGYLWFRKHFYSLRSFIRRMRISRTRTGHNFLINLGYRLAIKKPRRGYWESISCRAWKSYAKDARTLEKRV</sequence>
<evidence type="ECO:0000256" key="5">
    <source>
        <dbReference type="ARBA" id="ARBA00022723"/>
    </source>
</evidence>
<dbReference type="EMBL" id="LAYJ01000047">
    <property type="protein sequence ID" value="KKI51988.1"/>
    <property type="molecule type" value="Genomic_DNA"/>
</dbReference>
<dbReference type="PANTHER" id="PTHR43409">
    <property type="entry name" value="ANAEROBIC MAGNESIUM-PROTOPORPHYRIN IX MONOMETHYL ESTER CYCLASE-RELATED"/>
    <property type="match status" value="1"/>
</dbReference>
<proteinExistence type="predicted"/>
<accession>A0A0M2NIL1</accession>
<organism evidence="10 11">
    <name type="scientific">Christensenella hongkongensis</name>
    <dbReference type="NCBI Taxonomy" id="270498"/>
    <lineage>
        <taxon>Bacteria</taxon>
        <taxon>Bacillati</taxon>
        <taxon>Bacillota</taxon>
        <taxon>Clostridia</taxon>
        <taxon>Christensenellales</taxon>
        <taxon>Christensenellaceae</taxon>
        <taxon>Christensenella</taxon>
    </lineage>
</organism>
<keyword evidence="4" id="KW-0949">S-adenosyl-L-methionine</keyword>
<dbReference type="InterPro" id="IPR006638">
    <property type="entry name" value="Elp3/MiaA/NifB-like_rSAM"/>
</dbReference>
<keyword evidence="6" id="KW-0408">Iron</keyword>
<dbReference type="Proteomes" id="UP000034076">
    <property type="component" value="Unassembled WGS sequence"/>
</dbReference>
<dbReference type="GO" id="GO:0008168">
    <property type="term" value="F:methyltransferase activity"/>
    <property type="evidence" value="ECO:0007669"/>
    <property type="project" value="UniProtKB-KW"/>
</dbReference>
<evidence type="ECO:0000256" key="3">
    <source>
        <dbReference type="ARBA" id="ARBA00022679"/>
    </source>
</evidence>
<evidence type="ECO:0000256" key="6">
    <source>
        <dbReference type="ARBA" id="ARBA00023004"/>
    </source>
</evidence>
<dbReference type="InterPro" id="IPR006158">
    <property type="entry name" value="Cobalamin-bd"/>
</dbReference>
<keyword evidence="7" id="KW-0411">Iron-sulfur</keyword>
<evidence type="ECO:0000256" key="7">
    <source>
        <dbReference type="ARBA" id="ARBA00023014"/>
    </source>
</evidence>
<reference evidence="10 11" key="1">
    <citation type="submission" date="2015-04" db="EMBL/GenBank/DDBJ databases">
        <title>Draft genome sequence of bacteremic isolate Catabacter hongkongensis type strain HKU16T.</title>
        <authorList>
            <person name="Lau S.K."/>
            <person name="Teng J.L."/>
            <person name="Huang Y."/>
            <person name="Curreem S.O."/>
            <person name="Tsui S.K."/>
            <person name="Woo P.C."/>
        </authorList>
    </citation>
    <scope>NUCLEOTIDE SEQUENCE [LARGE SCALE GENOMIC DNA]</scope>
    <source>
        <strain evidence="10 11">HKU16</strain>
    </source>
</reference>
<evidence type="ECO:0000259" key="8">
    <source>
        <dbReference type="PROSITE" id="PS51332"/>
    </source>
</evidence>
<dbReference type="SFLD" id="SFLDS00029">
    <property type="entry name" value="Radical_SAM"/>
    <property type="match status" value="1"/>
</dbReference>
<dbReference type="InterPro" id="IPR025274">
    <property type="entry name" value="DUF4070"/>
</dbReference>
<dbReference type="InterPro" id="IPR034466">
    <property type="entry name" value="Methyltransferase_Class_B"/>
</dbReference>
<dbReference type="CDD" id="cd02068">
    <property type="entry name" value="radical_SAM_B12_BD"/>
    <property type="match status" value="1"/>
</dbReference>
<dbReference type="OrthoDB" id="9801424at2"/>
<dbReference type="PANTHER" id="PTHR43409:SF7">
    <property type="entry name" value="BLL1977 PROTEIN"/>
    <property type="match status" value="1"/>
</dbReference>
<dbReference type="AlphaFoldDB" id="A0A0M2NIL1"/>
<dbReference type="InterPro" id="IPR051198">
    <property type="entry name" value="BchE-like"/>
</dbReference>
<dbReference type="InterPro" id="IPR007197">
    <property type="entry name" value="rSAM"/>
</dbReference>
<keyword evidence="2 10" id="KW-0489">Methyltransferase</keyword>
<dbReference type="Pfam" id="PF02310">
    <property type="entry name" value="B12-binding"/>
    <property type="match status" value="1"/>
</dbReference>
<feature type="domain" description="Radical SAM core" evidence="9">
    <location>
        <begin position="157"/>
        <end position="368"/>
    </location>
</feature>
<dbReference type="PATRIC" id="fig|270498.16.peg.1437"/>
<keyword evidence="11" id="KW-1185">Reference proteome</keyword>
<dbReference type="Gene3D" id="3.40.50.280">
    <property type="entry name" value="Cobalamin-binding domain"/>
    <property type="match status" value="1"/>
</dbReference>
<name>A0A0M2NIL1_9FIRM</name>
<dbReference type="STRING" id="270498.CHK_0505"/>
<dbReference type="SMART" id="SM00729">
    <property type="entry name" value="Elp3"/>
    <property type="match status" value="1"/>
</dbReference>
<dbReference type="Gene3D" id="3.80.30.20">
    <property type="entry name" value="tm_1862 like domain"/>
    <property type="match status" value="1"/>
</dbReference>
<dbReference type="PROSITE" id="PS51918">
    <property type="entry name" value="RADICAL_SAM"/>
    <property type="match status" value="1"/>
</dbReference>
<evidence type="ECO:0000256" key="1">
    <source>
        <dbReference type="ARBA" id="ARBA00001966"/>
    </source>
</evidence>
<dbReference type="GO" id="GO:0046872">
    <property type="term" value="F:metal ion binding"/>
    <property type="evidence" value="ECO:0007669"/>
    <property type="project" value="UniProtKB-KW"/>
</dbReference>
<dbReference type="SFLD" id="SFLDG01082">
    <property type="entry name" value="B12-binding_domain_containing"/>
    <property type="match status" value="1"/>
</dbReference>
<dbReference type="Pfam" id="PF13282">
    <property type="entry name" value="DUF4070"/>
    <property type="match status" value="1"/>
</dbReference>
<protein>
    <submittedName>
        <fullName evidence="10">BchE/P-methylase family protein</fullName>
    </submittedName>
</protein>
<keyword evidence="3" id="KW-0808">Transferase</keyword>
<dbReference type="GO" id="GO:0005829">
    <property type="term" value="C:cytosol"/>
    <property type="evidence" value="ECO:0007669"/>
    <property type="project" value="TreeGrafter"/>
</dbReference>
<feature type="domain" description="B12-binding" evidence="8">
    <location>
        <begin position="2"/>
        <end position="134"/>
    </location>
</feature>
<evidence type="ECO:0000259" key="9">
    <source>
        <dbReference type="PROSITE" id="PS51918"/>
    </source>
</evidence>
<dbReference type="SFLD" id="SFLDG01123">
    <property type="entry name" value="methyltransferase_(Class_B)"/>
    <property type="match status" value="1"/>
</dbReference>
<dbReference type="Pfam" id="PF04055">
    <property type="entry name" value="Radical_SAM"/>
    <property type="match status" value="1"/>
</dbReference>
<evidence type="ECO:0000256" key="4">
    <source>
        <dbReference type="ARBA" id="ARBA00022691"/>
    </source>
</evidence>
<gene>
    <name evidence="10" type="ORF">CHK_0505</name>
</gene>
<evidence type="ECO:0000256" key="2">
    <source>
        <dbReference type="ARBA" id="ARBA00022603"/>
    </source>
</evidence>